<proteinExistence type="predicted"/>
<organism evidence="1 2">
    <name type="scientific">Geodermatophilus obscurus (strain ATCC 25078 / DSM 43160 / JCM 3152 / CCUG 61914 / KCC A-0152 / KCTC 9177 / NBRC 13315 / NRRL B-3577 / G-20)</name>
    <dbReference type="NCBI Taxonomy" id="526225"/>
    <lineage>
        <taxon>Bacteria</taxon>
        <taxon>Bacillati</taxon>
        <taxon>Actinomycetota</taxon>
        <taxon>Actinomycetes</taxon>
        <taxon>Geodermatophilales</taxon>
        <taxon>Geodermatophilaceae</taxon>
        <taxon>Geodermatophilus</taxon>
    </lineage>
</organism>
<dbReference type="KEGG" id="gob:Gobs_1153"/>
<gene>
    <name evidence="1" type="ordered locus">Gobs_1153</name>
</gene>
<sequence>MEVRVPATPTRRAWATLLGELARQLDDGRVYDRDLPALAPALRSVLDAYDRRPYVRDRSRGEHALNLR</sequence>
<dbReference type="EMBL" id="CP001867">
    <property type="protein sequence ID" value="ADB73911.1"/>
    <property type="molecule type" value="Genomic_DNA"/>
</dbReference>
<keyword evidence="2" id="KW-1185">Reference proteome</keyword>
<name>D2SAI2_GEOOG</name>
<reference evidence="1 2" key="1">
    <citation type="journal article" date="2010" name="Stand. Genomic Sci.">
        <title>Complete genome sequence of Geodermatophilus obscurus type strain (G-20).</title>
        <authorList>
            <person name="Ivanova N."/>
            <person name="Sikorski J."/>
            <person name="Jando M."/>
            <person name="Munk C."/>
            <person name="Lapidus A."/>
            <person name="Glavina Del Rio T."/>
            <person name="Copeland A."/>
            <person name="Tice H."/>
            <person name="Cheng J.-F."/>
            <person name="Lucas S."/>
            <person name="Chen F."/>
            <person name="Nolan M."/>
            <person name="Bruce D."/>
            <person name="Goodwin L."/>
            <person name="Pitluck S."/>
            <person name="Mavromatis K."/>
            <person name="Mikhailova N."/>
            <person name="Pati A."/>
            <person name="Chen A."/>
            <person name="Palaniappan K."/>
            <person name="Land M."/>
            <person name="Hauser L."/>
            <person name="Chang Y.-J."/>
            <person name="Jeffries C.D."/>
            <person name="Meincke L."/>
            <person name="Brettin T."/>
            <person name="Detter J.C."/>
            <person name="Detter J.C."/>
            <person name="Rohde M."/>
            <person name="Goeker M."/>
            <person name="Bristow J."/>
            <person name="Eisen J.A."/>
            <person name="Markowitz V."/>
            <person name="Hugenholtz P."/>
            <person name="Kyrpides N.C."/>
            <person name="Klenk H.-P."/>
        </authorList>
    </citation>
    <scope>NUCLEOTIDE SEQUENCE [LARGE SCALE GENOMIC DNA]</scope>
    <source>
        <strain evidence="2">ATCC 25078 / DSM 43160 / JCM 3152 / KCC A-0152 / KCTC 9177 / NBRC 13315 / NRRL B-3577 / G-20</strain>
    </source>
</reference>
<dbReference type="HOGENOM" id="CLU_2787957_0_0_11"/>
<protein>
    <submittedName>
        <fullName evidence="1">Uncharacterized protein</fullName>
    </submittedName>
</protein>
<dbReference type="OrthoDB" id="5193195at2"/>
<dbReference type="AlphaFoldDB" id="D2SAI2"/>
<accession>D2SAI2</accession>
<evidence type="ECO:0000313" key="2">
    <source>
        <dbReference type="Proteomes" id="UP000001382"/>
    </source>
</evidence>
<evidence type="ECO:0000313" key="1">
    <source>
        <dbReference type="EMBL" id="ADB73911.1"/>
    </source>
</evidence>
<dbReference type="Proteomes" id="UP000001382">
    <property type="component" value="Chromosome"/>
</dbReference>
<reference evidence="2" key="2">
    <citation type="submission" date="2010-01" db="EMBL/GenBank/DDBJ databases">
        <title>The complete genome of Geodermatophilus obscurus DSM 43160.</title>
        <authorList>
            <consortium name="US DOE Joint Genome Institute (JGI-PGF)"/>
            <person name="Lucas S."/>
            <person name="Copeland A."/>
            <person name="Lapidus A."/>
            <person name="Glavina del Rio T."/>
            <person name="Dalin E."/>
            <person name="Tice H."/>
            <person name="Bruce D."/>
            <person name="Goodwin L."/>
            <person name="Pitluck S."/>
            <person name="Kyrpides N."/>
            <person name="Mavromatis K."/>
            <person name="Ivanova N."/>
            <person name="Munk A.C."/>
            <person name="Brettin T."/>
            <person name="Detter J.C."/>
            <person name="Han C."/>
            <person name="Larimer F."/>
            <person name="Land M."/>
            <person name="Hauser L."/>
            <person name="Markowitz V."/>
            <person name="Cheng J.-F."/>
            <person name="Hugenholtz P."/>
            <person name="Woyke T."/>
            <person name="Wu D."/>
            <person name="Jando M."/>
            <person name="Schneider S."/>
            <person name="Klenk H.-P."/>
            <person name="Eisen J.A."/>
        </authorList>
    </citation>
    <scope>NUCLEOTIDE SEQUENCE [LARGE SCALE GENOMIC DNA]</scope>
    <source>
        <strain evidence="2">ATCC 25078 / DSM 43160 / JCM 3152 / KCC A-0152 / KCTC 9177 / NBRC 13315 / NRRL B-3577 / G-20</strain>
    </source>
</reference>